<gene>
    <name evidence="2" type="primary">nuoD</name>
    <name evidence="4" type="ORF">E6H04_07540</name>
</gene>
<dbReference type="GO" id="GO:0051287">
    <property type="term" value="F:NAD binding"/>
    <property type="evidence" value="ECO:0007669"/>
    <property type="project" value="InterPro"/>
</dbReference>
<comment type="similarity">
    <text evidence="2">Belongs to the complex I 49 kDa subunit family.</text>
</comment>
<dbReference type="NCBIfam" id="NF004739">
    <property type="entry name" value="PRK06075.1"/>
    <property type="match status" value="1"/>
</dbReference>
<reference evidence="4 5" key="1">
    <citation type="journal article" date="2019" name="Nat. Microbiol.">
        <title>Mediterranean grassland soil C-N compound turnover is dependent on rainfall and depth, and is mediated by genomically divergent microorganisms.</title>
        <authorList>
            <person name="Diamond S."/>
            <person name="Andeer P.F."/>
            <person name="Li Z."/>
            <person name="Crits-Christoph A."/>
            <person name="Burstein D."/>
            <person name="Anantharaman K."/>
            <person name="Lane K.R."/>
            <person name="Thomas B.C."/>
            <person name="Pan C."/>
            <person name="Northen T.R."/>
            <person name="Banfield J.F."/>
        </authorList>
    </citation>
    <scope>NUCLEOTIDE SEQUENCE [LARGE SCALE GENOMIC DNA]</scope>
    <source>
        <strain evidence="4">NP_7</strain>
    </source>
</reference>
<dbReference type="AlphaFoldDB" id="A0A537JC33"/>
<keyword evidence="1 2" id="KW-0874">Quinone</keyword>
<proteinExistence type="inferred from homology"/>
<dbReference type="PANTHER" id="PTHR11993">
    <property type="entry name" value="NADH-UBIQUINONE OXIDOREDUCTASE 49 KDA SUBUNIT"/>
    <property type="match status" value="1"/>
</dbReference>
<dbReference type="InterPro" id="IPR001135">
    <property type="entry name" value="NADH_Q_OxRdtase_suD"/>
</dbReference>
<evidence type="ECO:0000256" key="1">
    <source>
        <dbReference type="ARBA" id="ARBA00022719"/>
    </source>
</evidence>
<comment type="function">
    <text evidence="2">NDH-1 shuttles electrons from NADH, via FMN and iron-sulfur (Fe-S) centers, to quinones in the respiratory chain. The immediate electron acceptor for the enzyme in this species is believed to be ubiquinone. Couples the redox reaction to proton translocation (for every two electrons transferred, four hydrogen ions are translocated across the cytoplasmic membrane), and thus conserves the redox energy in a proton gradient.</text>
</comment>
<evidence type="ECO:0000259" key="3">
    <source>
        <dbReference type="Pfam" id="PF00346"/>
    </source>
</evidence>
<keyword evidence="2" id="KW-1003">Cell membrane</keyword>
<evidence type="ECO:0000313" key="5">
    <source>
        <dbReference type="Proteomes" id="UP000320048"/>
    </source>
</evidence>
<sequence length="392" mass="43777">MTELTRETLTLNMGPQHPSTHGVLRLVLELDGEIVRACTPVMGYLHTGIEKEMETRTYWQNVTLVDRIEYVASYMEEMAFYLSVEALMGAEVPPRARGIRVLMCELNRIASHLLYLGTAALDLNISSVFMYCFADRERFLDLSEMVSGQRMMPGYFRAGGVVADLPDEFVPAARAFLDEIPGRVDEYARLLDDNLIWCERTRGVAVLSREDAIALGATGPVLRASGVPHDIRKLLPYGGYEEFEFDVPVLTEGDAYARYRVRLEEMRQSRRIALQALDRLPDGPVLTNDRKIALPPRGELARSMEAVIHQFKLVSEGYHPPPGDSYVATESARGEKGYYVVSDGSNRPVRVHVRAPSFYNLQALPAMVVGRPLADVVVAVASIDIILGDVDR</sequence>
<dbReference type="EMBL" id="VBAO01000187">
    <property type="protein sequence ID" value="TMI81050.1"/>
    <property type="molecule type" value="Genomic_DNA"/>
</dbReference>
<dbReference type="Proteomes" id="UP000320048">
    <property type="component" value="Unassembled WGS sequence"/>
</dbReference>
<comment type="caution">
    <text evidence="4">The sequence shown here is derived from an EMBL/GenBank/DDBJ whole genome shotgun (WGS) entry which is preliminary data.</text>
</comment>
<accession>A0A537JC33</accession>
<feature type="domain" description="NADH-quinone oxidoreductase subunit D" evidence="3">
    <location>
        <begin position="122"/>
        <end position="392"/>
    </location>
</feature>
<dbReference type="InterPro" id="IPR022885">
    <property type="entry name" value="NDH1_su_D/H"/>
</dbReference>
<organism evidence="4 5">
    <name type="scientific">Candidatus Segetimicrobium genomatis</name>
    <dbReference type="NCBI Taxonomy" id="2569760"/>
    <lineage>
        <taxon>Bacteria</taxon>
        <taxon>Bacillati</taxon>
        <taxon>Candidatus Sysuimicrobiota</taxon>
        <taxon>Candidatus Sysuimicrobiia</taxon>
        <taxon>Candidatus Sysuimicrobiales</taxon>
        <taxon>Candidatus Segetimicrobiaceae</taxon>
        <taxon>Candidatus Segetimicrobium</taxon>
    </lineage>
</organism>
<dbReference type="Gene3D" id="1.10.645.10">
    <property type="entry name" value="Cytochrome-c3 Hydrogenase, chain B"/>
    <property type="match status" value="1"/>
</dbReference>
<keyword evidence="4" id="KW-0560">Oxidoreductase</keyword>
<dbReference type="GO" id="GO:0005886">
    <property type="term" value="C:plasma membrane"/>
    <property type="evidence" value="ECO:0007669"/>
    <property type="project" value="UniProtKB-SubCell"/>
</dbReference>
<dbReference type="PANTHER" id="PTHR11993:SF10">
    <property type="entry name" value="NADH DEHYDROGENASE [UBIQUINONE] IRON-SULFUR PROTEIN 2, MITOCHONDRIAL"/>
    <property type="match status" value="1"/>
</dbReference>
<evidence type="ECO:0000313" key="4">
    <source>
        <dbReference type="EMBL" id="TMI81050.1"/>
    </source>
</evidence>
<dbReference type="EC" id="7.1.1.-" evidence="2"/>
<keyword evidence="2" id="KW-0830">Ubiquinone</keyword>
<comment type="subunit">
    <text evidence="2">NDH-1 is composed of 14 different subunits. Subunits NuoB, C, D, E, F, and G constitute the peripheral sector of the complex.</text>
</comment>
<dbReference type="InterPro" id="IPR029014">
    <property type="entry name" value="NiFe-Hase_large"/>
</dbReference>
<keyword evidence="2" id="KW-1278">Translocase</keyword>
<evidence type="ECO:0000256" key="2">
    <source>
        <dbReference type="HAMAP-Rule" id="MF_01358"/>
    </source>
</evidence>
<keyword evidence="2" id="KW-0520">NAD</keyword>
<dbReference type="GO" id="GO:0050136">
    <property type="term" value="F:NADH dehydrogenase (quinone) (non-electrogenic) activity"/>
    <property type="evidence" value="ECO:0007669"/>
    <property type="project" value="UniProtKB-UniRule"/>
</dbReference>
<dbReference type="GO" id="GO:0048038">
    <property type="term" value="F:quinone binding"/>
    <property type="evidence" value="ECO:0007669"/>
    <property type="project" value="UniProtKB-KW"/>
</dbReference>
<comment type="subcellular location">
    <subcellularLocation>
        <location evidence="2">Cell membrane</location>
        <topology evidence="2">Peripheral membrane protein</topology>
        <orientation evidence="2">Cytoplasmic side</orientation>
    </subcellularLocation>
</comment>
<dbReference type="Pfam" id="PF00346">
    <property type="entry name" value="Complex1_49kDa"/>
    <property type="match status" value="1"/>
</dbReference>
<keyword evidence="2" id="KW-0813">Transport</keyword>
<dbReference type="SUPFAM" id="SSF56762">
    <property type="entry name" value="HydB/Nqo4-like"/>
    <property type="match status" value="1"/>
</dbReference>
<comment type="catalytic activity">
    <reaction evidence="2">
        <text>a quinone + NADH + 5 H(+)(in) = a quinol + NAD(+) + 4 H(+)(out)</text>
        <dbReference type="Rhea" id="RHEA:57888"/>
        <dbReference type="ChEBI" id="CHEBI:15378"/>
        <dbReference type="ChEBI" id="CHEBI:24646"/>
        <dbReference type="ChEBI" id="CHEBI:57540"/>
        <dbReference type="ChEBI" id="CHEBI:57945"/>
        <dbReference type="ChEBI" id="CHEBI:132124"/>
    </reaction>
</comment>
<keyword evidence="2" id="KW-0472">Membrane</keyword>
<protein>
    <recommendedName>
        <fullName evidence="2">NADH-quinone oxidoreductase subunit D</fullName>
        <ecNumber evidence="2">7.1.1.-</ecNumber>
    </recommendedName>
    <alternativeName>
        <fullName evidence="2">NADH dehydrogenase I subunit D</fullName>
    </alternativeName>
    <alternativeName>
        <fullName evidence="2">NDH-1 subunit D</fullName>
    </alternativeName>
</protein>
<dbReference type="NCBIfam" id="TIGR01962">
    <property type="entry name" value="NuoD"/>
    <property type="match status" value="1"/>
</dbReference>
<dbReference type="HAMAP" id="MF_01358">
    <property type="entry name" value="NDH1_NuoD"/>
    <property type="match status" value="1"/>
</dbReference>
<name>A0A537JC33_9BACT</name>